<evidence type="ECO:0000259" key="10">
    <source>
        <dbReference type="PROSITE" id="PS50262"/>
    </source>
</evidence>
<dbReference type="RefSeq" id="XP_030831522.1">
    <property type="nucleotide sequence ID" value="XM_030975662.1"/>
</dbReference>
<comment type="subcellular location">
    <subcellularLocation>
        <location evidence="1">Membrane</location>
        <topology evidence="1">Multi-pass membrane protein</topology>
    </subcellularLocation>
</comment>
<keyword evidence="12" id="KW-1185">Reference proteome</keyword>
<evidence type="ECO:0000256" key="5">
    <source>
        <dbReference type="ARBA" id="ARBA00023136"/>
    </source>
</evidence>
<keyword evidence="6 8" id="KW-0675">Receptor</keyword>
<feature type="transmembrane region" description="Helical" evidence="9">
    <location>
        <begin position="109"/>
        <end position="136"/>
    </location>
</feature>
<feature type="transmembrane region" description="Helical" evidence="9">
    <location>
        <begin position="157"/>
        <end position="180"/>
    </location>
</feature>
<dbReference type="KEGG" id="spu:105446866"/>
<dbReference type="Pfam" id="PF00001">
    <property type="entry name" value="7tm_1"/>
    <property type="match status" value="1"/>
</dbReference>
<evidence type="ECO:0000256" key="1">
    <source>
        <dbReference type="ARBA" id="ARBA00004141"/>
    </source>
</evidence>
<dbReference type="OMA" id="WERFCAV"/>
<dbReference type="SUPFAM" id="SSF81321">
    <property type="entry name" value="Family A G protein-coupled receptor-like"/>
    <property type="match status" value="1"/>
</dbReference>
<dbReference type="PANTHER" id="PTHR24243:SF208">
    <property type="entry name" value="PYROKININ-1 RECEPTOR"/>
    <property type="match status" value="1"/>
</dbReference>
<evidence type="ECO:0000256" key="3">
    <source>
        <dbReference type="ARBA" id="ARBA00022989"/>
    </source>
</evidence>
<dbReference type="OrthoDB" id="6076970at2759"/>
<reference evidence="12" key="1">
    <citation type="submission" date="2015-02" db="EMBL/GenBank/DDBJ databases">
        <title>Genome sequencing for Strongylocentrotus purpuratus.</title>
        <authorList>
            <person name="Murali S."/>
            <person name="Liu Y."/>
            <person name="Vee V."/>
            <person name="English A."/>
            <person name="Wang M."/>
            <person name="Skinner E."/>
            <person name="Han Y."/>
            <person name="Muzny D.M."/>
            <person name="Worley K.C."/>
            <person name="Gibbs R.A."/>
        </authorList>
    </citation>
    <scope>NUCLEOTIDE SEQUENCE</scope>
</reference>
<organism evidence="11 12">
    <name type="scientific">Strongylocentrotus purpuratus</name>
    <name type="common">Purple sea urchin</name>
    <dbReference type="NCBI Taxonomy" id="7668"/>
    <lineage>
        <taxon>Eukaryota</taxon>
        <taxon>Metazoa</taxon>
        <taxon>Echinodermata</taxon>
        <taxon>Eleutherozoa</taxon>
        <taxon>Echinozoa</taxon>
        <taxon>Echinoidea</taxon>
        <taxon>Euechinoidea</taxon>
        <taxon>Echinacea</taxon>
        <taxon>Camarodonta</taxon>
        <taxon>Echinidea</taxon>
        <taxon>Strongylocentrotidae</taxon>
        <taxon>Strongylocentrotus</taxon>
    </lineage>
</organism>
<dbReference type="EnsemblMetazoa" id="XM_030975662">
    <property type="protein sequence ID" value="XP_030831522"/>
    <property type="gene ID" value="LOC105446866"/>
</dbReference>
<name>A0A7M7N5L2_STRPU</name>
<evidence type="ECO:0000313" key="12">
    <source>
        <dbReference type="Proteomes" id="UP000007110"/>
    </source>
</evidence>
<proteinExistence type="inferred from homology"/>
<sequence>MAENSSHATDIVCPPDAIANLTYKHDVAESFGYTRSELIYTAVFLPVLSLIGIVANGAFLFVVHRVPTMKTITNVYLVNVAIADILFLATIVTFKIIKLATSVVVSDVSGLGAALCIILFTIANVMRFASLGFISAVTWERFCAVCRPHSRRSTSTYAIIVSITIWTIAFVLSATIIPAYGKYITVCMIWPKTEKFADWPSEILVVGQVAPWASMYSNVVQTFPFFITFVINIYFYVRIIRGLDAAMMSRTWDGRRSEYDTALRGQTVRMLVVNGVAYFLCLALFQFLSLYKTIIILTKLQPVMTPRQGKILLDVARTLEYMNSVINPVIYTVMSRRYKEAFKTAFRWKQRTTKASRSRTLSNSTPVTTTQFLSRNRNTSL</sequence>
<comment type="similarity">
    <text evidence="8">Belongs to the G-protein coupled receptor 1 family.</text>
</comment>
<dbReference type="Gene3D" id="1.20.1070.10">
    <property type="entry name" value="Rhodopsin 7-helix transmembrane proteins"/>
    <property type="match status" value="1"/>
</dbReference>
<evidence type="ECO:0000256" key="9">
    <source>
        <dbReference type="SAM" id="Phobius"/>
    </source>
</evidence>
<protein>
    <recommendedName>
        <fullName evidence="10">G-protein coupled receptors family 1 profile domain-containing protein</fullName>
    </recommendedName>
</protein>
<accession>A0A7M7N5L2</accession>
<dbReference type="GO" id="GO:0004930">
    <property type="term" value="F:G protein-coupled receptor activity"/>
    <property type="evidence" value="ECO:0000318"/>
    <property type="project" value="GO_Central"/>
</dbReference>
<dbReference type="PROSITE" id="PS00237">
    <property type="entry name" value="G_PROTEIN_RECEP_F1_1"/>
    <property type="match status" value="1"/>
</dbReference>
<evidence type="ECO:0000256" key="2">
    <source>
        <dbReference type="ARBA" id="ARBA00022692"/>
    </source>
</evidence>
<reference evidence="11" key="2">
    <citation type="submission" date="2021-01" db="UniProtKB">
        <authorList>
            <consortium name="EnsemblMetazoa"/>
        </authorList>
    </citation>
    <scope>IDENTIFICATION</scope>
</reference>
<keyword evidence="2 8" id="KW-0812">Transmembrane</keyword>
<feature type="transmembrane region" description="Helical" evidence="9">
    <location>
        <begin position="38"/>
        <end position="63"/>
    </location>
</feature>
<dbReference type="GO" id="GO:0005886">
    <property type="term" value="C:plasma membrane"/>
    <property type="evidence" value="ECO:0000318"/>
    <property type="project" value="GO_Central"/>
</dbReference>
<dbReference type="AlphaFoldDB" id="A0A7M7N5L2"/>
<dbReference type="Proteomes" id="UP000007110">
    <property type="component" value="Unassembled WGS sequence"/>
</dbReference>
<keyword evidence="7 8" id="KW-0807">Transducer</keyword>
<feature type="domain" description="G-protein coupled receptors family 1 profile" evidence="10">
    <location>
        <begin position="55"/>
        <end position="331"/>
    </location>
</feature>
<feature type="transmembrane region" description="Helical" evidence="9">
    <location>
        <begin position="271"/>
        <end position="291"/>
    </location>
</feature>
<keyword evidence="4 8" id="KW-0297">G-protein coupled receptor</keyword>
<dbReference type="GO" id="GO:0007186">
    <property type="term" value="P:G protein-coupled receptor signaling pathway"/>
    <property type="evidence" value="ECO:0000318"/>
    <property type="project" value="GO_Central"/>
</dbReference>
<evidence type="ECO:0000256" key="7">
    <source>
        <dbReference type="ARBA" id="ARBA00023224"/>
    </source>
</evidence>
<feature type="transmembrane region" description="Helical" evidence="9">
    <location>
        <begin position="75"/>
        <end position="97"/>
    </location>
</feature>
<keyword evidence="5 9" id="KW-0472">Membrane</keyword>
<evidence type="ECO:0000256" key="6">
    <source>
        <dbReference type="ARBA" id="ARBA00023170"/>
    </source>
</evidence>
<evidence type="ECO:0000313" key="11">
    <source>
        <dbReference type="EnsemblMetazoa" id="XP_030831522"/>
    </source>
</evidence>
<dbReference type="InterPro" id="IPR000276">
    <property type="entry name" value="GPCR_Rhodpsn"/>
</dbReference>
<evidence type="ECO:0000256" key="4">
    <source>
        <dbReference type="ARBA" id="ARBA00023040"/>
    </source>
</evidence>
<dbReference type="PROSITE" id="PS50262">
    <property type="entry name" value="G_PROTEIN_RECEP_F1_2"/>
    <property type="match status" value="1"/>
</dbReference>
<dbReference type="InParanoid" id="A0A7M7N5L2"/>
<dbReference type="InterPro" id="IPR017452">
    <property type="entry name" value="GPCR_Rhodpsn_7TM"/>
</dbReference>
<dbReference type="CDD" id="cd00637">
    <property type="entry name" value="7tm_classA_rhodopsin-like"/>
    <property type="match status" value="1"/>
</dbReference>
<dbReference type="PANTHER" id="PTHR24243">
    <property type="entry name" value="G-PROTEIN COUPLED RECEPTOR"/>
    <property type="match status" value="1"/>
</dbReference>
<dbReference type="GeneID" id="105446866"/>
<evidence type="ECO:0000256" key="8">
    <source>
        <dbReference type="RuleBase" id="RU000688"/>
    </source>
</evidence>
<feature type="transmembrane region" description="Helical" evidence="9">
    <location>
        <begin position="222"/>
        <end position="240"/>
    </location>
</feature>
<keyword evidence="3 9" id="KW-1133">Transmembrane helix</keyword>
<dbReference type="PRINTS" id="PR00237">
    <property type="entry name" value="GPCRRHODOPSN"/>
</dbReference>